<name>A0A8C4Q3H9_EPTBU</name>
<evidence type="ECO:0000256" key="1">
    <source>
        <dbReference type="ARBA" id="ARBA00006432"/>
    </source>
</evidence>
<dbReference type="GO" id="GO:0035336">
    <property type="term" value="P:long-chain fatty-acyl-CoA metabolic process"/>
    <property type="evidence" value="ECO:0007669"/>
    <property type="project" value="TreeGrafter"/>
</dbReference>
<dbReference type="GO" id="GO:0005783">
    <property type="term" value="C:endoplasmic reticulum"/>
    <property type="evidence" value="ECO:0007669"/>
    <property type="project" value="TreeGrafter"/>
</dbReference>
<dbReference type="GO" id="GO:0004467">
    <property type="term" value="F:long-chain fatty acid-CoA ligase activity"/>
    <property type="evidence" value="ECO:0007669"/>
    <property type="project" value="UniProtKB-EC"/>
</dbReference>
<keyword evidence="6" id="KW-0443">Lipid metabolism</keyword>
<evidence type="ECO:0000256" key="8">
    <source>
        <dbReference type="ARBA" id="ARBA00026121"/>
    </source>
</evidence>
<dbReference type="Pfam" id="PF00501">
    <property type="entry name" value="AMP-binding"/>
    <property type="match status" value="1"/>
</dbReference>
<dbReference type="AlphaFoldDB" id="A0A8C4Q3H9"/>
<evidence type="ECO:0000256" key="4">
    <source>
        <dbReference type="ARBA" id="ARBA00022832"/>
    </source>
</evidence>
<keyword evidence="11" id="KW-1185">Reference proteome</keyword>
<reference evidence="10" key="1">
    <citation type="submission" date="2025-08" db="UniProtKB">
        <authorList>
            <consortium name="Ensembl"/>
        </authorList>
    </citation>
    <scope>IDENTIFICATION</scope>
</reference>
<dbReference type="GeneTree" id="ENSGT00940000157427"/>
<dbReference type="SUPFAM" id="SSF56801">
    <property type="entry name" value="Acetyl-CoA synthetase-like"/>
    <property type="match status" value="1"/>
</dbReference>
<evidence type="ECO:0000256" key="3">
    <source>
        <dbReference type="ARBA" id="ARBA00022741"/>
    </source>
</evidence>
<dbReference type="EC" id="6.2.1.3" evidence="8"/>
<dbReference type="Proteomes" id="UP000694388">
    <property type="component" value="Unplaced"/>
</dbReference>
<evidence type="ECO:0000256" key="7">
    <source>
        <dbReference type="ARBA" id="ARBA00024484"/>
    </source>
</evidence>
<comment type="catalytic activity">
    <reaction evidence="7">
        <text>a long-chain fatty acid + ATP + CoA = a long-chain fatty acyl-CoA + AMP + diphosphate</text>
        <dbReference type="Rhea" id="RHEA:15421"/>
        <dbReference type="ChEBI" id="CHEBI:30616"/>
        <dbReference type="ChEBI" id="CHEBI:33019"/>
        <dbReference type="ChEBI" id="CHEBI:57287"/>
        <dbReference type="ChEBI" id="CHEBI:57560"/>
        <dbReference type="ChEBI" id="CHEBI:83139"/>
        <dbReference type="ChEBI" id="CHEBI:456215"/>
        <dbReference type="EC" id="6.2.1.3"/>
    </reaction>
    <physiologicalReaction direction="left-to-right" evidence="7">
        <dbReference type="Rhea" id="RHEA:15422"/>
    </physiologicalReaction>
</comment>
<dbReference type="Gene3D" id="3.40.50.12780">
    <property type="entry name" value="N-terminal domain of ligase-like"/>
    <property type="match status" value="1"/>
</dbReference>
<dbReference type="InterPro" id="IPR020845">
    <property type="entry name" value="AMP-binding_CS"/>
</dbReference>
<dbReference type="GO" id="GO:0030182">
    <property type="term" value="P:neuron differentiation"/>
    <property type="evidence" value="ECO:0007669"/>
    <property type="project" value="TreeGrafter"/>
</dbReference>
<dbReference type="GO" id="GO:0005524">
    <property type="term" value="F:ATP binding"/>
    <property type="evidence" value="ECO:0007669"/>
    <property type="project" value="UniProtKB-KW"/>
</dbReference>
<proteinExistence type="inferred from homology"/>
<feature type="domain" description="AMP-dependent synthetase/ligase" evidence="9">
    <location>
        <begin position="95"/>
        <end position="518"/>
    </location>
</feature>
<evidence type="ECO:0000256" key="5">
    <source>
        <dbReference type="ARBA" id="ARBA00022840"/>
    </source>
</evidence>
<accession>A0A8C4Q3H9</accession>
<sequence>MHADEQQGQIIERETWDGMEVDMKDLALQMMTPSERARALEGDPSGPYVAVDAPPGLLRVDFPGADTLPRLFSQTVQRYPKADCLGTRELIREENETQPNGRVFKKLVLGEFRWQSFEVISRRVTALGLGLASLDIEPGSPVAILCETRAEWIIAALACFQRKYPVVTLYVSLGEEAIAHGLIQSKVSHLFTSTKLLESKVEGIFGQVPTLRHVFCVDPVVSTVKPTPGITIYTMVEVEALGAQYKEAVPAIEPKPEDLAVIMYTSGSTGLPKGVLLSHANLVAASAGQCSRIPGLGCTDTYVGYLPLAHVLELGAELSCLAYGCRIGYSSPLTLTDQSSKIRKGARGDLSLLKPTLMAAVPEIFERIKTSVFERVAGMGAAQRSVFHLAFSYRREQLLQGRNSTLFSRIVFGRVATLLGGRLRLLLSGGAPLALETHIFISICMSCPVLIGYGLTETSGACTITNGKEMGAGRVGVPLPCCKVRLQDWSEGGYTSQDKPNPRGEIVVGGPNVALGYLRYSDSSGLAGFEADGEGERWFHTGDVGEVQADGSIKIIDRKKDLVKLQAGEYVALGKVEVALKTCPLVDNICVYASSMQSYVVAFVVPNRAGLLGVAKTRCLDGSWQELCAKSELENDVLQALQEAAQKAKLQKFEIPKKVLLVSEPWTPESGLVTDAYKLKRKELTSRFRPDIERMYGGK</sequence>
<comment type="similarity">
    <text evidence="1">Belongs to the ATP-dependent AMP-binding enzyme family.</text>
</comment>
<protein>
    <recommendedName>
        <fullName evidence="8">long-chain-fatty-acid--CoA ligase</fullName>
        <ecNumber evidence="8">6.2.1.3</ecNumber>
    </recommendedName>
</protein>
<evidence type="ECO:0000313" key="10">
    <source>
        <dbReference type="Ensembl" id="ENSEBUP00000009483.1"/>
    </source>
</evidence>
<evidence type="ECO:0000256" key="6">
    <source>
        <dbReference type="ARBA" id="ARBA00023098"/>
    </source>
</evidence>
<dbReference type="InterPro" id="IPR045851">
    <property type="entry name" value="AMP-bd_C_sf"/>
</dbReference>
<organism evidence="10 11">
    <name type="scientific">Eptatretus burgeri</name>
    <name type="common">Inshore hagfish</name>
    <dbReference type="NCBI Taxonomy" id="7764"/>
    <lineage>
        <taxon>Eukaryota</taxon>
        <taxon>Metazoa</taxon>
        <taxon>Chordata</taxon>
        <taxon>Craniata</taxon>
        <taxon>Vertebrata</taxon>
        <taxon>Cyclostomata</taxon>
        <taxon>Myxini</taxon>
        <taxon>Myxiniformes</taxon>
        <taxon>Myxinidae</taxon>
        <taxon>Eptatretinae</taxon>
        <taxon>Eptatretus</taxon>
    </lineage>
</organism>
<keyword evidence="2" id="KW-0436">Ligase</keyword>
<keyword evidence="5" id="KW-0067">ATP-binding</keyword>
<evidence type="ECO:0000256" key="2">
    <source>
        <dbReference type="ARBA" id="ARBA00022598"/>
    </source>
</evidence>
<dbReference type="PANTHER" id="PTHR43272">
    <property type="entry name" value="LONG-CHAIN-FATTY-ACID--COA LIGASE"/>
    <property type="match status" value="1"/>
</dbReference>
<dbReference type="GO" id="GO:0005886">
    <property type="term" value="C:plasma membrane"/>
    <property type="evidence" value="ECO:0007669"/>
    <property type="project" value="TreeGrafter"/>
</dbReference>
<evidence type="ECO:0000259" key="9">
    <source>
        <dbReference type="Pfam" id="PF00501"/>
    </source>
</evidence>
<dbReference type="PANTHER" id="PTHR43272:SF83">
    <property type="entry name" value="ACYL-COA SYNTHETASE LONG-CHAIN, ISOFORM J"/>
    <property type="match status" value="1"/>
</dbReference>
<keyword evidence="4" id="KW-0276">Fatty acid metabolism</keyword>
<dbReference type="GO" id="GO:0005811">
    <property type="term" value="C:lipid droplet"/>
    <property type="evidence" value="ECO:0007669"/>
    <property type="project" value="TreeGrafter"/>
</dbReference>
<dbReference type="Gene3D" id="3.30.300.30">
    <property type="match status" value="1"/>
</dbReference>
<dbReference type="InterPro" id="IPR042099">
    <property type="entry name" value="ANL_N_sf"/>
</dbReference>
<reference evidence="10" key="2">
    <citation type="submission" date="2025-09" db="UniProtKB">
        <authorList>
            <consortium name="Ensembl"/>
        </authorList>
    </citation>
    <scope>IDENTIFICATION</scope>
</reference>
<dbReference type="PROSITE" id="PS00455">
    <property type="entry name" value="AMP_BINDING"/>
    <property type="match status" value="1"/>
</dbReference>
<dbReference type="InterPro" id="IPR000873">
    <property type="entry name" value="AMP-dep_synth/lig_dom"/>
</dbReference>
<dbReference type="Ensembl" id="ENSEBUT00000010007.1">
    <property type="protein sequence ID" value="ENSEBUP00000009483.1"/>
    <property type="gene ID" value="ENSEBUG00000006093.1"/>
</dbReference>
<evidence type="ECO:0000313" key="11">
    <source>
        <dbReference type="Proteomes" id="UP000694388"/>
    </source>
</evidence>
<keyword evidence="3" id="KW-0547">Nucleotide-binding</keyword>